<dbReference type="SMART" id="SM00327">
    <property type="entry name" value="VWA"/>
    <property type="match status" value="1"/>
</dbReference>
<dbReference type="Pfam" id="PF00092">
    <property type="entry name" value="VWA"/>
    <property type="match status" value="1"/>
</dbReference>
<name>A0A4Y8LJ14_9BACL</name>
<proteinExistence type="predicted"/>
<sequence length="462" mass="51243">MKKRLWFSVLALSLTLAACQDETENETESTMTEEETQTEEVEEVEEVSAEPESVLGELKEMNLPSLPQEPQDFVQQGEGLLNNETVGNGNESQAAFLELFSDVPALPENATQEEMELYYQYIHNITRVSLPDPSDVLDIAQFDMEGMPEADRRYEFKENYNIEIILDASGSMGADAGGETRMEQAKEEIQNFLASAPEEANVSLRVYGHEGTGDDADKDMSCSAIEEVYERGPYDEAAFQEALDQFEPAGWTPVAGALESAAESFEGLDGAQNTNLIYLVSDGIETCDGDPVAAAKSFAGSNISPIINVIGFNADSEAQQQLKEVAKEAGGAYANVNNAEELRNEFEQTKDILKEWEQWRIGALNDRNWTSANATVDINNFSITWNNNARAQVNSEYNAMSLLVDEEKFTYEQLQPMKDLATANYDLALETGSDFYEELQQVKEEGIEGMEQKIEDAKPDGE</sequence>
<keyword evidence="5" id="KW-1185">Reference proteome</keyword>
<feature type="signal peptide" evidence="2">
    <location>
        <begin position="1"/>
        <end position="20"/>
    </location>
</feature>
<dbReference type="AlphaFoldDB" id="A0A4Y8LJ14"/>
<dbReference type="RefSeq" id="WP_134381078.1">
    <property type="nucleotide sequence ID" value="NZ_SORX01000003.1"/>
</dbReference>
<feature type="chain" id="PRO_5021453434" evidence="2">
    <location>
        <begin position="21"/>
        <end position="462"/>
    </location>
</feature>
<feature type="domain" description="VWFA" evidence="3">
    <location>
        <begin position="161"/>
        <end position="353"/>
    </location>
</feature>
<dbReference type="PROSITE" id="PS50234">
    <property type="entry name" value="VWFA"/>
    <property type="match status" value="1"/>
</dbReference>
<dbReference type="Proteomes" id="UP000297776">
    <property type="component" value="Unassembled WGS sequence"/>
</dbReference>
<dbReference type="InterPro" id="IPR002035">
    <property type="entry name" value="VWF_A"/>
</dbReference>
<evidence type="ECO:0000313" key="4">
    <source>
        <dbReference type="EMBL" id="TFE02381.1"/>
    </source>
</evidence>
<dbReference type="Gene3D" id="3.40.50.410">
    <property type="entry name" value="von Willebrand factor, type A domain"/>
    <property type="match status" value="1"/>
</dbReference>
<dbReference type="OrthoDB" id="9783818at2"/>
<accession>A0A4Y8LJ14</accession>
<keyword evidence="2" id="KW-0732">Signal</keyword>
<dbReference type="InterPro" id="IPR036465">
    <property type="entry name" value="vWFA_dom_sf"/>
</dbReference>
<evidence type="ECO:0000313" key="5">
    <source>
        <dbReference type="Proteomes" id="UP000297776"/>
    </source>
</evidence>
<dbReference type="PROSITE" id="PS51257">
    <property type="entry name" value="PROKAR_LIPOPROTEIN"/>
    <property type="match status" value="1"/>
</dbReference>
<reference evidence="4 5" key="1">
    <citation type="submission" date="2019-03" db="EMBL/GenBank/DDBJ databases">
        <authorList>
            <person name="Yang Y."/>
        </authorList>
    </citation>
    <scope>NUCLEOTIDE SEQUENCE [LARGE SCALE GENOMIC DNA]</scope>
    <source>
        <strain evidence="4 5">ASL-1</strain>
    </source>
</reference>
<feature type="compositionally biased region" description="Acidic residues" evidence="1">
    <location>
        <begin position="21"/>
        <end position="49"/>
    </location>
</feature>
<feature type="region of interest" description="Disordered" evidence="1">
    <location>
        <begin position="20"/>
        <end position="52"/>
    </location>
</feature>
<dbReference type="SUPFAM" id="SSF53300">
    <property type="entry name" value="vWA-like"/>
    <property type="match status" value="1"/>
</dbReference>
<comment type="caution">
    <text evidence="4">The sequence shown here is derived from an EMBL/GenBank/DDBJ whole genome shotgun (WGS) entry which is preliminary data.</text>
</comment>
<protein>
    <submittedName>
        <fullName evidence="4">VWA domain-containing protein</fullName>
    </submittedName>
</protein>
<evidence type="ECO:0000256" key="1">
    <source>
        <dbReference type="SAM" id="MobiDB-lite"/>
    </source>
</evidence>
<evidence type="ECO:0000259" key="3">
    <source>
        <dbReference type="PROSITE" id="PS50234"/>
    </source>
</evidence>
<evidence type="ECO:0000256" key="2">
    <source>
        <dbReference type="SAM" id="SignalP"/>
    </source>
</evidence>
<dbReference type="EMBL" id="SORX01000003">
    <property type="protein sequence ID" value="TFE02381.1"/>
    <property type="molecule type" value="Genomic_DNA"/>
</dbReference>
<organism evidence="4 5">
    <name type="scientific">Jeotgalibacillus salarius</name>
    <dbReference type="NCBI Taxonomy" id="546023"/>
    <lineage>
        <taxon>Bacteria</taxon>
        <taxon>Bacillati</taxon>
        <taxon>Bacillota</taxon>
        <taxon>Bacilli</taxon>
        <taxon>Bacillales</taxon>
        <taxon>Caryophanaceae</taxon>
        <taxon>Jeotgalibacillus</taxon>
    </lineage>
</organism>
<gene>
    <name evidence="4" type="ORF">E2626_07315</name>
</gene>